<dbReference type="EMBL" id="MU393461">
    <property type="protein sequence ID" value="KAI4866236.1"/>
    <property type="molecule type" value="Genomic_DNA"/>
</dbReference>
<proteinExistence type="predicted"/>
<sequence length="692" mass="75143">MPAIQDPDVSPAQSQYKISERLYELCQSTESVSSLLAQDPSLSPGEAWKKLFGHHIADGCSKKDIYQIGKGSLDPEELNRAKSCGKWGSQEPGDLFLRIYHDALCTLDDDLACGMVSPSLMGSCGTMPLTILSVIPDIVRHMSNLIVRAEEEVYLATNFWQNGVASKYITNALRELSRRAGERGATVVVKIIYDRGSPRQLLEPHYAVPESEYTGAAVGLPARHEIPHVDLQVTNYHRPLLGTFHSKYMVVDRRVAVVQSNNIQDNDNLEMMVQVEGPIVDSLYDMALLSWHKKLEPPLPMIDSPAAMCGDQSTAVEDPDRIPGGVAEGLETLALEETGDGTDHVNGSTRSTTENPHNSSPLNGDVTGSNGHQNQNGNTEHETPLPEHTAEDPHYDATLADEIQRVQASLRPRPGETRTQAVSRHLNHTVNAGFAGDAPECAPDDEMTPYVAHPPHAAPVPMALVCRPPYGPPTHGSVANPQNAAWLAALRNARRRVLIQTPTLNAAPLIPAIVEACERGVDVYCYVCLGYNDAGEMLPLQGGHNEATAHRLHALLSPAARPHLRWSWYVAKDQTRPLVASTKRRSCHVKLLIADGQVGIVGNGNQDTQSWMHSQEVNLLVDSAAVCGAWEDDLLRRNQNTHLYGAVGAGDAVWRDAEGREAEGATGADAGRLSWVRGVVGAVKRVQGTGGF</sequence>
<evidence type="ECO:0000313" key="1">
    <source>
        <dbReference type="EMBL" id="KAI4866236.1"/>
    </source>
</evidence>
<dbReference type="Proteomes" id="UP001497700">
    <property type="component" value="Unassembled WGS sequence"/>
</dbReference>
<accession>A0ACB9Z3Y3</accession>
<protein>
    <submittedName>
        <fullName evidence="1">Uncharacterized protein</fullName>
    </submittedName>
</protein>
<name>A0ACB9Z3Y3_9PEZI</name>
<organism evidence="1 2">
    <name type="scientific">Hypoxylon rubiginosum</name>
    <dbReference type="NCBI Taxonomy" id="110542"/>
    <lineage>
        <taxon>Eukaryota</taxon>
        <taxon>Fungi</taxon>
        <taxon>Dikarya</taxon>
        <taxon>Ascomycota</taxon>
        <taxon>Pezizomycotina</taxon>
        <taxon>Sordariomycetes</taxon>
        <taxon>Xylariomycetidae</taxon>
        <taxon>Xylariales</taxon>
        <taxon>Hypoxylaceae</taxon>
        <taxon>Hypoxylon</taxon>
    </lineage>
</organism>
<reference evidence="1 2" key="1">
    <citation type="journal article" date="2022" name="New Phytol.">
        <title>Ecological generalism drives hyperdiversity of secondary metabolite gene clusters in xylarialean endophytes.</title>
        <authorList>
            <person name="Franco M.E.E."/>
            <person name="Wisecaver J.H."/>
            <person name="Arnold A.E."/>
            <person name="Ju Y.M."/>
            <person name="Slot J.C."/>
            <person name="Ahrendt S."/>
            <person name="Moore L.P."/>
            <person name="Eastman K.E."/>
            <person name="Scott K."/>
            <person name="Konkel Z."/>
            <person name="Mondo S.J."/>
            <person name="Kuo A."/>
            <person name="Hayes R.D."/>
            <person name="Haridas S."/>
            <person name="Andreopoulos B."/>
            <person name="Riley R."/>
            <person name="LaButti K."/>
            <person name="Pangilinan J."/>
            <person name="Lipzen A."/>
            <person name="Amirebrahimi M."/>
            <person name="Yan J."/>
            <person name="Adam C."/>
            <person name="Keymanesh K."/>
            <person name="Ng V."/>
            <person name="Louie K."/>
            <person name="Northen T."/>
            <person name="Drula E."/>
            <person name="Henrissat B."/>
            <person name="Hsieh H.M."/>
            <person name="Youens-Clark K."/>
            <person name="Lutzoni F."/>
            <person name="Miadlikowska J."/>
            <person name="Eastwood D.C."/>
            <person name="Hamelin R.C."/>
            <person name="Grigoriev I.V."/>
            <person name="U'Ren J.M."/>
        </authorList>
    </citation>
    <scope>NUCLEOTIDE SEQUENCE [LARGE SCALE GENOMIC DNA]</scope>
    <source>
        <strain evidence="1 2">CBS 119005</strain>
    </source>
</reference>
<evidence type="ECO:0000313" key="2">
    <source>
        <dbReference type="Proteomes" id="UP001497700"/>
    </source>
</evidence>
<comment type="caution">
    <text evidence="1">The sequence shown here is derived from an EMBL/GenBank/DDBJ whole genome shotgun (WGS) entry which is preliminary data.</text>
</comment>
<gene>
    <name evidence="1" type="ORF">F4820DRAFT_447221</name>
</gene>
<keyword evidence="2" id="KW-1185">Reference proteome</keyword>